<protein>
    <submittedName>
        <fullName evidence="4">ISL3 family transposase</fullName>
    </submittedName>
</protein>
<dbReference type="InterPro" id="IPR029261">
    <property type="entry name" value="Transposase_Znf"/>
</dbReference>
<feature type="domain" description="Transposase IS204/IS1001/IS1096/IS1165 helix-turn-helix" evidence="2">
    <location>
        <begin position="36"/>
        <end position="85"/>
    </location>
</feature>
<dbReference type="InterPro" id="IPR032877">
    <property type="entry name" value="Transposase_HTH"/>
</dbReference>
<name>A0ABX2HVN6_9FIRM</name>
<dbReference type="PANTHER" id="PTHR33498:SF1">
    <property type="entry name" value="TRANSPOSASE FOR INSERTION SEQUENCE ELEMENT IS1557"/>
    <property type="match status" value="1"/>
</dbReference>
<dbReference type="EMBL" id="JAAITT010000125">
    <property type="protein sequence ID" value="NSJ52752.1"/>
    <property type="molecule type" value="Genomic_DNA"/>
</dbReference>
<dbReference type="InterPro" id="IPR002560">
    <property type="entry name" value="Transposase_DDE"/>
</dbReference>
<evidence type="ECO:0000313" key="5">
    <source>
        <dbReference type="Proteomes" id="UP000669239"/>
    </source>
</evidence>
<gene>
    <name evidence="4" type="ORF">G5B36_29465</name>
</gene>
<evidence type="ECO:0000259" key="2">
    <source>
        <dbReference type="Pfam" id="PF13542"/>
    </source>
</evidence>
<feature type="domain" description="Transposase IS204/IS1001/IS1096/IS1165 DDE" evidence="1">
    <location>
        <begin position="98"/>
        <end position="275"/>
    </location>
</feature>
<feature type="non-terminal residue" evidence="4">
    <location>
        <position position="276"/>
    </location>
</feature>
<reference evidence="4 5" key="1">
    <citation type="journal article" date="2020" name="Cell Host Microbe">
        <title>Functional and Genomic Variation between Human-Derived Isolates of Lachnospiraceae Reveals Inter- and Intra-Species Diversity.</title>
        <authorList>
            <person name="Sorbara M.T."/>
            <person name="Littmann E.R."/>
            <person name="Fontana E."/>
            <person name="Moody T.U."/>
            <person name="Kohout C.E."/>
            <person name="Gjonbalaj M."/>
            <person name="Eaton V."/>
            <person name="Seok R."/>
            <person name="Leiner I.M."/>
            <person name="Pamer E.G."/>
        </authorList>
    </citation>
    <scope>NUCLEOTIDE SEQUENCE [LARGE SCALE GENOMIC DNA]</scope>
    <source>
        <strain evidence="4 5">MSK.1.17</strain>
    </source>
</reference>
<dbReference type="PANTHER" id="PTHR33498">
    <property type="entry name" value="TRANSPOSASE FOR INSERTION SEQUENCE ELEMENT IS1557"/>
    <property type="match status" value="1"/>
</dbReference>
<feature type="domain" description="Transposase IS204/IS1001/IS1096/IS1165 zinc-finger" evidence="3">
    <location>
        <begin position="2"/>
        <end position="30"/>
    </location>
</feature>
<dbReference type="RefSeq" id="WP_165643257.1">
    <property type="nucleotide sequence ID" value="NZ_JAAITT010000125.1"/>
</dbReference>
<organism evidence="4 5">
    <name type="scientific">Enterocloster aldenensis</name>
    <dbReference type="NCBI Taxonomy" id="358742"/>
    <lineage>
        <taxon>Bacteria</taxon>
        <taxon>Bacillati</taxon>
        <taxon>Bacillota</taxon>
        <taxon>Clostridia</taxon>
        <taxon>Lachnospirales</taxon>
        <taxon>Lachnospiraceae</taxon>
        <taxon>Enterocloster</taxon>
    </lineage>
</organism>
<dbReference type="InterPro" id="IPR047951">
    <property type="entry name" value="Transpos_ISL3"/>
</dbReference>
<keyword evidence="5" id="KW-1185">Reference proteome</keyword>
<dbReference type="Proteomes" id="UP000669239">
    <property type="component" value="Unassembled WGS sequence"/>
</dbReference>
<evidence type="ECO:0000259" key="1">
    <source>
        <dbReference type="Pfam" id="PF01610"/>
    </source>
</evidence>
<dbReference type="Pfam" id="PF13542">
    <property type="entry name" value="HTH_Tnp_ISL3"/>
    <property type="match status" value="1"/>
</dbReference>
<feature type="non-terminal residue" evidence="4">
    <location>
        <position position="1"/>
    </location>
</feature>
<evidence type="ECO:0000313" key="4">
    <source>
        <dbReference type="EMBL" id="NSJ52752.1"/>
    </source>
</evidence>
<comment type="caution">
    <text evidence="4">The sequence shown here is derived from an EMBL/GenBank/DDBJ whole genome shotgun (WGS) entry which is preliminary data.</text>
</comment>
<dbReference type="Pfam" id="PF01610">
    <property type="entry name" value="DDE_Tnp_ISL3"/>
    <property type="match status" value="1"/>
</dbReference>
<dbReference type="Pfam" id="PF14690">
    <property type="entry name" value="Zn_ribbon_ISL3"/>
    <property type="match status" value="1"/>
</dbReference>
<dbReference type="NCBIfam" id="NF033550">
    <property type="entry name" value="transpos_ISL3"/>
    <property type="match status" value="1"/>
</dbReference>
<sequence>YRLQEVQDIPLQGKQVILVLRKRRYLCPSCHKRFTEPYSFLPSYHRRTRRLACYIVSLLRQTFSIKQIAELTGVSVQTVCRLLDTISYPPPDRLPQALSIDEFKGNASTGKYQCILVDPKKRRILDILPDRTQSHLADYWRNIPRKERLKVKFFVCDMWRPYAELAQTFFPNATIIVDKYHFIRQVTWAIENVRKRLQRSMPVSLRKYYKRSRKLILTRYKKLKDENKQACDLMLQYSEDLRLAHRMKEWFYDICQMKAYRQQQREFDDWIANAQG</sequence>
<evidence type="ECO:0000259" key="3">
    <source>
        <dbReference type="Pfam" id="PF14690"/>
    </source>
</evidence>
<accession>A0ABX2HVN6</accession>
<proteinExistence type="predicted"/>